<feature type="transmembrane region" description="Helical" evidence="2">
    <location>
        <begin position="76"/>
        <end position="93"/>
    </location>
</feature>
<accession>A0A1Q3A9X2</accession>
<keyword evidence="2" id="KW-1133">Transmembrane helix</keyword>
<evidence type="ECO:0000256" key="2">
    <source>
        <dbReference type="SAM" id="Phobius"/>
    </source>
</evidence>
<evidence type="ECO:0000256" key="1">
    <source>
        <dbReference type="SAM" id="MobiDB-lite"/>
    </source>
</evidence>
<comment type="caution">
    <text evidence="3">The sequence shown here is derived from an EMBL/GenBank/DDBJ whole genome shotgun (WGS) entry which is preliminary data.</text>
</comment>
<feature type="transmembrane region" description="Helical" evidence="2">
    <location>
        <begin position="12"/>
        <end position="36"/>
    </location>
</feature>
<organism evidence="3 4">
    <name type="scientific">Zygosaccharomyces rouxii</name>
    <dbReference type="NCBI Taxonomy" id="4956"/>
    <lineage>
        <taxon>Eukaryota</taxon>
        <taxon>Fungi</taxon>
        <taxon>Dikarya</taxon>
        <taxon>Ascomycota</taxon>
        <taxon>Saccharomycotina</taxon>
        <taxon>Saccharomycetes</taxon>
        <taxon>Saccharomycetales</taxon>
        <taxon>Saccharomycetaceae</taxon>
        <taxon>Zygosaccharomyces</taxon>
    </lineage>
</organism>
<dbReference type="OrthoDB" id="4068368at2759"/>
<proteinExistence type="predicted"/>
<dbReference type="AlphaFoldDB" id="A0A1Q3A9X2"/>
<evidence type="ECO:0000313" key="4">
    <source>
        <dbReference type="Proteomes" id="UP000187013"/>
    </source>
</evidence>
<feature type="region of interest" description="Disordered" evidence="1">
    <location>
        <begin position="596"/>
        <end position="621"/>
    </location>
</feature>
<evidence type="ECO:0000313" key="3">
    <source>
        <dbReference type="EMBL" id="GAV52400.1"/>
    </source>
</evidence>
<keyword evidence="2" id="KW-0812">Transmembrane</keyword>
<keyword evidence="2" id="KW-0472">Membrane</keyword>
<protein>
    <submittedName>
        <fullName evidence="3">Uncharacterized protein</fullName>
    </submittedName>
</protein>
<dbReference type="Proteomes" id="UP000187013">
    <property type="component" value="Unassembled WGS sequence"/>
</dbReference>
<dbReference type="EMBL" id="BDGX01000033">
    <property type="protein sequence ID" value="GAV52400.1"/>
    <property type="molecule type" value="Genomic_DNA"/>
</dbReference>
<sequence length="807" mass="89434">MCRSAHRAVYQILLDLLSSLIAFSIGSLCIALIALYHQEKAVLIVIACSTILYGLSSFPLTIFLRNTHSQLYFFKILRLLFQLMTLGASIEYFNHTIKYTIPTDTHLHKNLLISLDSLLLCSFLVNGFTLGFTRESIYSSQENKDLESHEPKAFMDNIHEKIEKYVPVKNSAQTLIPETDALQNLQRIPSWNVGQDSAAPLGETASMSSVIQHRAESMNLPKVATLDGHTTGKLPNLKSVMTSSKLKRPFIFKFNSSRTFAKKNGIRLRKRRNSTLWGRQDKSRSVSSRHMGRLSTIPDLSRSVLNCSVTSQNANSGNKFDKSADSIIDPSQFKGCSRRGSSLPAIELERNAIERINSALLPPCLKISDPPLASSPLPMAGLGLGGLSPVKSDFSADNSIERNGLEDIPQVPQLPDETASNFFTEQDVPNIDIPQTVTLEAWEKNKDSFLKRATDISKQNNSGNDNNANTGLLPALRFESEKRAPVPEIPDLQAKHDFCFPVQKPSELQTKFEDSNCDTISALEQYFRDIGEEEKLEGVNIEDGFQNHNKSPSFYAQRFSKDLHRNSVKHSPTKSIVSMISGKESLGGFQRSQTMLVNNSNSDGSPTKSSPSRSQRLKRMGKKLSLSNISDTMINMTGNPDSGNELKSPFKDGRVRGKSVDFSYIYNLQSSHSPTKSTSGLSSNHGSIYNNRRHSVATERSSGKGISNFQLANANVNCNTNFNVNGSNVNANINTNVNPNTNTKETEAIVECRTPPPNRIPSTESSDVSAVSTTNYPDIVMSEYDRERWNTLLSLRLINSKGQFKAS</sequence>
<name>A0A1Q3A9X2_ZYGRO</name>
<feature type="transmembrane region" description="Helical" evidence="2">
    <location>
        <begin position="42"/>
        <end position="64"/>
    </location>
</feature>
<reference evidence="3 4" key="1">
    <citation type="submission" date="2016-08" db="EMBL/GenBank/DDBJ databases">
        <title>Draft genome sequence of allopolyploid Zygosaccharomyces rouxii.</title>
        <authorList>
            <person name="Watanabe J."/>
            <person name="Uehara K."/>
            <person name="Mogi Y."/>
            <person name="Tsukioka Y."/>
        </authorList>
    </citation>
    <scope>NUCLEOTIDE SEQUENCE [LARGE SCALE GENOMIC DNA]</scope>
    <source>
        <strain evidence="3 4">NBRC 110957</strain>
    </source>
</reference>
<feature type="compositionally biased region" description="Polar residues" evidence="1">
    <location>
        <begin position="596"/>
        <end position="614"/>
    </location>
</feature>
<gene>
    <name evidence="3" type="ORF">ZYGR_0AG03910</name>
</gene>